<dbReference type="AlphaFoldDB" id="A0A517T2T1"/>
<evidence type="ECO:0000313" key="2">
    <source>
        <dbReference type="Proteomes" id="UP000315003"/>
    </source>
</evidence>
<sequence length="70" mass="7217">MVSSLADANPVDAPLVVAILVDATLGDEALDGGQEGWPADELPVGVEAESVTCRAAQVDLHHRDVLRAAV</sequence>
<name>A0A517T2T1_9BACT</name>
<reference evidence="1 2" key="1">
    <citation type="submission" date="2019-02" db="EMBL/GenBank/DDBJ databases">
        <title>Deep-cultivation of Planctomycetes and their phenomic and genomic characterization uncovers novel biology.</title>
        <authorList>
            <person name="Wiegand S."/>
            <person name="Jogler M."/>
            <person name="Boedeker C."/>
            <person name="Pinto D."/>
            <person name="Vollmers J."/>
            <person name="Rivas-Marin E."/>
            <person name="Kohn T."/>
            <person name="Peeters S.H."/>
            <person name="Heuer A."/>
            <person name="Rast P."/>
            <person name="Oberbeckmann S."/>
            <person name="Bunk B."/>
            <person name="Jeske O."/>
            <person name="Meyerdierks A."/>
            <person name="Storesund J.E."/>
            <person name="Kallscheuer N."/>
            <person name="Luecker S."/>
            <person name="Lage O.M."/>
            <person name="Pohl T."/>
            <person name="Merkel B.J."/>
            <person name="Hornburger P."/>
            <person name="Mueller R.-W."/>
            <person name="Bruemmer F."/>
            <person name="Labrenz M."/>
            <person name="Spormann A.M."/>
            <person name="Op den Camp H."/>
            <person name="Overmann J."/>
            <person name="Amann R."/>
            <person name="Jetten M.S.M."/>
            <person name="Mascher T."/>
            <person name="Medema M.H."/>
            <person name="Devos D.P."/>
            <person name="Kaster A.-K."/>
            <person name="Ovreas L."/>
            <person name="Rohde M."/>
            <person name="Galperin M.Y."/>
            <person name="Jogler C."/>
        </authorList>
    </citation>
    <scope>NUCLEOTIDE SEQUENCE [LARGE SCALE GENOMIC DNA]</scope>
    <source>
        <strain evidence="1 2">SV_7m_r</strain>
    </source>
</reference>
<gene>
    <name evidence="1" type="ORF">SV7mr_52430</name>
</gene>
<dbReference type="Proteomes" id="UP000315003">
    <property type="component" value="Chromosome"/>
</dbReference>
<accession>A0A517T2T1</accession>
<evidence type="ECO:0000313" key="1">
    <source>
        <dbReference type="EMBL" id="QDT62693.1"/>
    </source>
</evidence>
<organism evidence="1 2">
    <name type="scientific">Stieleria bergensis</name>
    <dbReference type="NCBI Taxonomy" id="2528025"/>
    <lineage>
        <taxon>Bacteria</taxon>
        <taxon>Pseudomonadati</taxon>
        <taxon>Planctomycetota</taxon>
        <taxon>Planctomycetia</taxon>
        <taxon>Pirellulales</taxon>
        <taxon>Pirellulaceae</taxon>
        <taxon>Stieleria</taxon>
    </lineage>
</organism>
<keyword evidence="2" id="KW-1185">Reference proteome</keyword>
<proteinExistence type="predicted"/>
<dbReference type="EMBL" id="CP036272">
    <property type="protein sequence ID" value="QDT62693.1"/>
    <property type="molecule type" value="Genomic_DNA"/>
</dbReference>
<protein>
    <submittedName>
        <fullName evidence="1">Uncharacterized protein</fullName>
    </submittedName>
</protein>